<keyword evidence="2" id="KW-0808">Transferase</keyword>
<dbReference type="Pfam" id="PF00982">
    <property type="entry name" value="Glyco_transf_20"/>
    <property type="match status" value="1"/>
</dbReference>
<protein>
    <submittedName>
        <fullName evidence="2">Alpha,alpha-trehalose-phosphate synthase [UDP-forming]</fullName>
        <ecNumber evidence="2">2.4.1.15</ecNumber>
    </submittedName>
</protein>
<sequence length="138" mass="15765">MDWQPIRYLNRTFRRDQLAGIYRAAKAGLVTPLRDGMNLVAKEYVAAQDPEDPGVLILSRFAGAAEQMGEALLVNPFSREELSEAIQKALTMPREERIRKWKALMKVVRDTDVARWRDDYVQALMAASQDARFINHSS</sequence>
<accession>A0A2X1BR41</accession>
<dbReference type="Proteomes" id="UP000250358">
    <property type="component" value="Unassembled WGS sequence"/>
</dbReference>
<comment type="similarity">
    <text evidence="1">Belongs to the glycosyltransferase 20 family.</text>
</comment>
<dbReference type="EMBL" id="UAQM01000011">
    <property type="protein sequence ID" value="SPU44121.1"/>
    <property type="molecule type" value="Genomic_DNA"/>
</dbReference>
<dbReference type="Gene3D" id="3.40.50.2000">
    <property type="entry name" value="Glycogen Phosphorylase B"/>
    <property type="match status" value="2"/>
</dbReference>
<evidence type="ECO:0000313" key="2">
    <source>
        <dbReference type="EMBL" id="SPU44121.1"/>
    </source>
</evidence>
<evidence type="ECO:0000313" key="3">
    <source>
        <dbReference type="Proteomes" id="UP000250358"/>
    </source>
</evidence>
<dbReference type="PANTHER" id="PTHR10788">
    <property type="entry name" value="TREHALOSE-6-PHOSPHATE SYNTHASE"/>
    <property type="match status" value="1"/>
</dbReference>
<reference evidence="2 3" key="1">
    <citation type="submission" date="2018-06" db="EMBL/GenBank/DDBJ databases">
        <authorList>
            <consortium name="Pathogen Informatics"/>
            <person name="Doyle S."/>
        </authorList>
    </citation>
    <scope>NUCLEOTIDE SEQUENCE [LARGE SCALE GENOMIC DNA]</scope>
    <source>
        <strain evidence="2 3">NCTC11165</strain>
    </source>
</reference>
<dbReference type="EC" id="2.4.1.15" evidence="2"/>
<keyword evidence="2" id="KW-0328">Glycosyltransferase</keyword>
<name>A0A2X1BR41_BREDI</name>
<gene>
    <name evidence="2" type="primary">otsA_1</name>
    <name evidence="2" type="ORF">NCTC11165_01519</name>
</gene>
<organism evidence="2 3">
    <name type="scientific">Brevundimonas diminuta</name>
    <name type="common">Pseudomonas diminuta</name>
    <dbReference type="NCBI Taxonomy" id="293"/>
    <lineage>
        <taxon>Bacteria</taxon>
        <taxon>Pseudomonadati</taxon>
        <taxon>Pseudomonadota</taxon>
        <taxon>Alphaproteobacteria</taxon>
        <taxon>Caulobacterales</taxon>
        <taxon>Caulobacteraceae</taxon>
        <taxon>Brevundimonas</taxon>
    </lineage>
</organism>
<dbReference type="PANTHER" id="PTHR10788:SF106">
    <property type="entry name" value="BCDNA.GH08860"/>
    <property type="match status" value="1"/>
</dbReference>
<dbReference type="GO" id="GO:0005992">
    <property type="term" value="P:trehalose biosynthetic process"/>
    <property type="evidence" value="ECO:0007669"/>
    <property type="project" value="InterPro"/>
</dbReference>
<dbReference type="InterPro" id="IPR001830">
    <property type="entry name" value="Glyco_trans_20"/>
</dbReference>
<dbReference type="GO" id="GO:0003825">
    <property type="term" value="F:alpha,alpha-trehalose-phosphate synthase (UDP-forming) activity"/>
    <property type="evidence" value="ECO:0007669"/>
    <property type="project" value="UniProtKB-EC"/>
</dbReference>
<dbReference type="SUPFAM" id="SSF53756">
    <property type="entry name" value="UDP-Glycosyltransferase/glycogen phosphorylase"/>
    <property type="match status" value="1"/>
</dbReference>
<evidence type="ECO:0000256" key="1">
    <source>
        <dbReference type="ARBA" id="ARBA00008799"/>
    </source>
</evidence>
<proteinExistence type="inferred from homology"/>
<dbReference type="AlphaFoldDB" id="A0A2X1BR41"/>